<organism evidence="1 2">
    <name type="scientific">Lichtheimia ornata</name>
    <dbReference type="NCBI Taxonomy" id="688661"/>
    <lineage>
        <taxon>Eukaryota</taxon>
        <taxon>Fungi</taxon>
        <taxon>Fungi incertae sedis</taxon>
        <taxon>Mucoromycota</taxon>
        <taxon>Mucoromycotina</taxon>
        <taxon>Mucoromycetes</taxon>
        <taxon>Mucorales</taxon>
        <taxon>Lichtheimiaceae</taxon>
        <taxon>Lichtheimia</taxon>
    </lineage>
</organism>
<dbReference type="AlphaFoldDB" id="A0AAD7VBL0"/>
<gene>
    <name evidence="1" type="ORF">O0I10_001633</name>
</gene>
<keyword evidence="2" id="KW-1185">Reference proteome</keyword>
<feature type="non-terminal residue" evidence="1">
    <location>
        <position position="113"/>
    </location>
</feature>
<evidence type="ECO:0000313" key="2">
    <source>
        <dbReference type="Proteomes" id="UP001234581"/>
    </source>
</evidence>
<sequence>MSNDNTNDQPIRVLEAEGPGVPLSDLLVDIEPRAINTNNDACNCAKLDMPEAEFIRFIIHVQSAPAMYQHMPTVVTKDFVSRMYYSFPNHDKHTDKKRNEEAKVLISSMSKST</sequence>
<evidence type="ECO:0000313" key="1">
    <source>
        <dbReference type="EMBL" id="KAJ8662669.1"/>
    </source>
</evidence>
<dbReference type="RefSeq" id="XP_058347582.1">
    <property type="nucleotide sequence ID" value="XM_058481725.1"/>
</dbReference>
<name>A0AAD7VBL0_9FUNG</name>
<dbReference type="Proteomes" id="UP001234581">
    <property type="component" value="Unassembled WGS sequence"/>
</dbReference>
<comment type="caution">
    <text evidence="1">The sequence shown here is derived from an EMBL/GenBank/DDBJ whole genome shotgun (WGS) entry which is preliminary data.</text>
</comment>
<reference evidence="1 2" key="1">
    <citation type="submission" date="2023-03" db="EMBL/GenBank/DDBJ databases">
        <title>Genome sequence of Lichtheimia ornata CBS 291.66.</title>
        <authorList>
            <person name="Mohabir J.T."/>
            <person name="Shea T.P."/>
            <person name="Kurbessoian T."/>
            <person name="Berby B."/>
            <person name="Fontaine J."/>
            <person name="Livny J."/>
            <person name="Gnirke A."/>
            <person name="Stajich J.E."/>
            <person name="Cuomo C.A."/>
        </authorList>
    </citation>
    <scope>NUCLEOTIDE SEQUENCE [LARGE SCALE GENOMIC DNA]</scope>
    <source>
        <strain evidence="1">CBS 291.66</strain>
    </source>
</reference>
<accession>A0AAD7VBL0</accession>
<dbReference type="GeneID" id="83209051"/>
<proteinExistence type="predicted"/>
<protein>
    <submittedName>
        <fullName evidence="1">Uncharacterized protein</fullName>
    </submittedName>
</protein>
<dbReference type="EMBL" id="JARTCD010000004">
    <property type="protein sequence ID" value="KAJ8662669.1"/>
    <property type="molecule type" value="Genomic_DNA"/>
</dbReference>